<comment type="caution">
    <text evidence="2">The sequence shown here is derived from an EMBL/GenBank/DDBJ whole genome shotgun (WGS) entry which is preliminary data.</text>
</comment>
<dbReference type="PANTHER" id="PTHR38468:SF1">
    <property type="entry name" value="SLL0939 PROTEIN"/>
    <property type="match status" value="1"/>
</dbReference>
<proteinExistence type="predicted"/>
<name>A0A3D9V5H0_THECX</name>
<organism evidence="2 3">
    <name type="scientific">Thermasporomyces composti</name>
    <dbReference type="NCBI Taxonomy" id="696763"/>
    <lineage>
        <taxon>Bacteria</taxon>
        <taxon>Bacillati</taxon>
        <taxon>Actinomycetota</taxon>
        <taxon>Actinomycetes</taxon>
        <taxon>Propionibacteriales</taxon>
        <taxon>Nocardioidaceae</taxon>
        <taxon>Thermasporomyces</taxon>
    </lineage>
</organism>
<dbReference type="Pfam" id="PF07784">
    <property type="entry name" value="DUF1622"/>
    <property type="match status" value="1"/>
</dbReference>
<dbReference type="InterPro" id="IPR012427">
    <property type="entry name" value="DUF1622"/>
</dbReference>
<feature type="transmembrane region" description="Helical" evidence="1">
    <location>
        <begin position="28"/>
        <end position="48"/>
    </location>
</feature>
<keyword evidence="3" id="KW-1185">Reference proteome</keyword>
<dbReference type="PANTHER" id="PTHR38468">
    <property type="entry name" value="SLL0939 PROTEIN"/>
    <property type="match status" value="1"/>
</dbReference>
<dbReference type="EMBL" id="QTUC01000001">
    <property type="protein sequence ID" value="REF37008.1"/>
    <property type="molecule type" value="Genomic_DNA"/>
</dbReference>
<evidence type="ECO:0000256" key="1">
    <source>
        <dbReference type="SAM" id="Phobius"/>
    </source>
</evidence>
<sequence>MVGRDAGNGHRVTFTEVMSWAARGFDGLGVVVLLVGLVWSLVLAARIWRRSGEGRQGYHALRESFGGVLLLAVEILVAADLIRTVAVAPTLENVAGLGLVVVIRTLLSFSLQIEMEGVVPWRRGLTGGLGRATARANPPLEPPPG</sequence>
<keyword evidence="1" id="KW-0472">Membrane</keyword>
<reference evidence="2 3" key="1">
    <citation type="submission" date="2018-08" db="EMBL/GenBank/DDBJ databases">
        <title>Sequencing the genomes of 1000 actinobacteria strains.</title>
        <authorList>
            <person name="Klenk H.-P."/>
        </authorList>
    </citation>
    <scope>NUCLEOTIDE SEQUENCE [LARGE SCALE GENOMIC DNA]</scope>
    <source>
        <strain evidence="2 3">DSM 22891</strain>
    </source>
</reference>
<protein>
    <submittedName>
        <fullName evidence="2">Putative membrane protein</fullName>
    </submittedName>
</protein>
<gene>
    <name evidence="2" type="ORF">DFJ64_2444</name>
</gene>
<keyword evidence="1" id="KW-0812">Transmembrane</keyword>
<evidence type="ECO:0000313" key="3">
    <source>
        <dbReference type="Proteomes" id="UP000256485"/>
    </source>
</evidence>
<accession>A0A3D9V5H0</accession>
<evidence type="ECO:0000313" key="2">
    <source>
        <dbReference type="EMBL" id="REF37008.1"/>
    </source>
</evidence>
<keyword evidence="1" id="KW-1133">Transmembrane helix</keyword>
<dbReference type="Proteomes" id="UP000256485">
    <property type="component" value="Unassembled WGS sequence"/>
</dbReference>
<dbReference type="AlphaFoldDB" id="A0A3D9V5H0"/>